<dbReference type="WBParaSite" id="TMUE_1000004541.1">
    <property type="protein sequence ID" value="TMUE_1000004541.1"/>
    <property type="gene ID" value="WBGene00294835"/>
</dbReference>
<protein>
    <submittedName>
        <fullName evidence="2">Uncharacterized protein</fullName>
    </submittedName>
</protein>
<dbReference type="AlphaFoldDB" id="A0A5S6QB44"/>
<keyword evidence="1" id="KW-1185">Reference proteome</keyword>
<proteinExistence type="predicted"/>
<organism evidence="1 2">
    <name type="scientific">Trichuris muris</name>
    <name type="common">Mouse whipworm</name>
    <dbReference type="NCBI Taxonomy" id="70415"/>
    <lineage>
        <taxon>Eukaryota</taxon>
        <taxon>Metazoa</taxon>
        <taxon>Ecdysozoa</taxon>
        <taxon>Nematoda</taxon>
        <taxon>Enoplea</taxon>
        <taxon>Dorylaimia</taxon>
        <taxon>Trichinellida</taxon>
        <taxon>Trichuridae</taxon>
        <taxon>Trichuris</taxon>
    </lineage>
</organism>
<evidence type="ECO:0000313" key="1">
    <source>
        <dbReference type="Proteomes" id="UP000046395"/>
    </source>
</evidence>
<dbReference type="Proteomes" id="UP000046395">
    <property type="component" value="Unassembled WGS sequence"/>
</dbReference>
<name>A0A5S6QB44_TRIMR</name>
<reference evidence="2" key="1">
    <citation type="submission" date="2019-12" db="UniProtKB">
        <authorList>
            <consortium name="WormBaseParasite"/>
        </authorList>
    </citation>
    <scope>IDENTIFICATION</scope>
</reference>
<sequence>MLVCVCDCYLFTLFSFTDSKVLDEPYFLIVGTTILTMDTKGVIQKYWINHIFLSLEPQFVFRTDSIVSMYVDYRFRVVFIIIPTPRLVNYARRSTVVFE</sequence>
<accession>A0A5S6QB44</accession>
<evidence type="ECO:0000313" key="2">
    <source>
        <dbReference type="WBParaSite" id="TMUE_1000004541.1"/>
    </source>
</evidence>